<sequence>MCYTTVTQFIRCSHRTSTTTFCPRSTQLRPTIYHPPTRHARPCGTNGREGNIFVQRDELCGACRRVSSWYAGGGGYSSRMKYGSRRGEDKAPAAQMAGVPPHQHYATQGRARPGPSGSAYPVPTGAAGDGRCPLSEAFERVVKIGGDEDAQVEGSRWVSGGVGEDVGMDGSRARKHEGEYGPFRPPHFSDDADNGGGGHGGHAGRKARRTAGKKQVRFAPKVEVLYFRRDWATRTLRSLSREYKGRR</sequence>
<protein>
    <submittedName>
        <fullName evidence="2">Uncharacterized protein</fullName>
    </submittedName>
</protein>
<organism evidence="2 3">
    <name type="scientific">Diaporthe vaccinii</name>
    <dbReference type="NCBI Taxonomy" id="105482"/>
    <lineage>
        <taxon>Eukaryota</taxon>
        <taxon>Fungi</taxon>
        <taxon>Dikarya</taxon>
        <taxon>Ascomycota</taxon>
        <taxon>Pezizomycotina</taxon>
        <taxon>Sordariomycetes</taxon>
        <taxon>Sordariomycetidae</taxon>
        <taxon>Diaporthales</taxon>
        <taxon>Diaporthaceae</taxon>
        <taxon>Diaporthe</taxon>
        <taxon>Diaporthe eres species complex</taxon>
    </lineage>
</organism>
<evidence type="ECO:0000313" key="3">
    <source>
        <dbReference type="Proteomes" id="UP001600888"/>
    </source>
</evidence>
<proteinExistence type="predicted"/>
<keyword evidence="3" id="KW-1185">Reference proteome</keyword>
<feature type="region of interest" description="Disordered" evidence="1">
    <location>
        <begin position="180"/>
        <end position="215"/>
    </location>
</feature>
<name>A0ABR4F7E5_9PEZI</name>
<reference evidence="2 3" key="1">
    <citation type="submission" date="2024-03" db="EMBL/GenBank/DDBJ databases">
        <title>A high-quality draft genome sequence of Diaporthe vaccinii, a causative agent of upright dieback and viscid rot disease in cranberry plants.</title>
        <authorList>
            <person name="Sarrasin M."/>
            <person name="Lang B.F."/>
            <person name="Burger G."/>
        </authorList>
    </citation>
    <scope>NUCLEOTIDE SEQUENCE [LARGE SCALE GENOMIC DNA]</scope>
    <source>
        <strain evidence="2 3">IS7</strain>
    </source>
</reference>
<accession>A0ABR4F7E5</accession>
<feature type="region of interest" description="Disordered" evidence="1">
    <location>
        <begin position="80"/>
        <end position="119"/>
    </location>
</feature>
<comment type="caution">
    <text evidence="2">The sequence shown here is derived from an EMBL/GenBank/DDBJ whole genome shotgun (WGS) entry which is preliminary data.</text>
</comment>
<gene>
    <name evidence="2" type="ORF">FJTKL_14663</name>
</gene>
<evidence type="ECO:0000256" key="1">
    <source>
        <dbReference type="SAM" id="MobiDB-lite"/>
    </source>
</evidence>
<dbReference type="Proteomes" id="UP001600888">
    <property type="component" value="Unassembled WGS sequence"/>
</dbReference>
<dbReference type="EMBL" id="JBAWTH010000008">
    <property type="protein sequence ID" value="KAL2290624.1"/>
    <property type="molecule type" value="Genomic_DNA"/>
</dbReference>
<feature type="compositionally biased region" description="Basic residues" evidence="1">
    <location>
        <begin position="202"/>
        <end position="215"/>
    </location>
</feature>
<evidence type="ECO:0000313" key="2">
    <source>
        <dbReference type="EMBL" id="KAL2290624.1"/>
    </source>
</evidence>